<dbReference type="Proteomes" id="UP001595420">
    <property type="component" value="Unassembled WGS sequence"/>
</dbReference>
<proteinExistence type="predicted"/>
<evidence type="ECO:0000313" key="2">
    <source>
        <dbReference type="Proteomes" id="UP001595420"/>
    </source>
</evidence>
<accession>A0ABV7C186</accession>
<protein>
    <submittedName>
        <fullName evidence="1">Uncharacterized protein</fullName>
    </submittedName>
</protein>
<name>A0ABV7C186_9PROT</name>
<keyword evidence="2" id="KW-1185">Reference proteome</keyword>
<sequence>MTAAADLAAWVAARTMLDAIAPHANQARAAAERAAKLGANPYDLEYARRLSHLLDAERDRLAGLVRRLADAAGAYPPPLAQGRQDGP</sequence>
<gene>
    <name evidence="1" type="ORF">ACFOD3_23660</name>
</gene>
<reference evidence="2" key="1">
    <citation type="journal article" date="2019" name="Int. J. Syst. Evol. Microbiol.">
        <title>The Global Catalogue of Microorganisms (GCM) 10K type strain sequencing project: providing services to taxonomists for standard genome sequencing and annotation.</title>
        <authorList>
            <consortium name="The Broad Institute Genomics Platform"/>
            <consortium name="The Broad Institute Genome Sequencing Center for Infectious Disease"/>
            <person name="Wu L."/>
            <person name="Ma J."/>
        </authorList>
    </citation>
    <scope>NUCLEOTIDE SEQUENCE [LARGE SCALE GENOMIC DNA]</scope>
    <source>
        <strain evidence="2">CGMCC 1.16855</strain>
    </source>
</reference>
<dbReference type="RefSeq" id="WP_216839173.1">
    <property type="nucleotide sequence ID" value="NZ_JAFNJS010000008.1"/>
</dbReference>
<comment type="caution">
    <text evidence="1">The sequence shown here is derived from an EMBL/GenBank/DDBJ whole genome shotgun (WGS) entry which is preliminary data.</text>
</comment>
<evidence type="ECO:0000313" key="1">
    <source>
        <dbReference type="EMBL" id="MFC3002916.1"/>
    </source>
</evidence>
<dbReference type="EMBL" id="JBHRSB010000008">
    <property type="protein sequence ID" value="MFC3002916.1"/>
    <property type="molecule type" value="Genomic_DNA"/>
</dbReference>
<organism evidence="1 2">
    <name type="scientific">Falsiroseomonas tokyonensis</name>
    <dbReference type="NCBI Taxonomy" id="430521"/>
    <lineage>
        <taxon>Bacteria</taxon>
        <taxon>Pseudomonadati</taxon>
        <taxon>Pseudomonadota</taxon>
        <taxon>Alphaproteobacteria</taxon>
        <taxon>Acetobacterales</taxon>
        <taxon>Roseomonadaceae</taxon>
        <taxon>Falsiroseomonas</taxon>
    </lineage>
</organism>